<dbReference type="InterPro" id="IPR005545">
    <property type="entry name" value="YCII"/>
</dbReference>
<comment type="similarity">
    <text evidence="1">Belongs to the YciI family.</text>
</comment>
<sequence>MKFMIMRKADTDTEAEVMPTQDQLAAMGHYNAQMVNDGVFVDGMGLKPSRYGARINFRDGVPVITDGPFTETNELLAGFTLFEADSKAAAIERVKQWPTSDGDGNVSLELRQLFSMEDFAEGDGLEVHRKLDARLERQPASLCAHLNFNGQCTEAMNFYADALGGDIQMMMTFGESPMAGDIGEEWQDKIIHACIAVGKLKLMACDVPPDRYQKPQGFSVQISFADTERARAAFTRLADGGVIDMPFTSTFWSMGFGMVTDRFGISWMVNTDTPEDQ</sequence>
<dbReference type="PANTHER" id="PTHR33990:SF1">
    <property type="entry name" value="PROTEIN YJDN"/>
    <property type="match status" value="1"/>
</dbReference>
<dbReference type="Gene3D" id="3.10.180.10">
    <property type="entry name" value="2,3-Dihydroxybiphenyl 1,2-Dioxygenase, domain 1"/>
    <property type="match status" value="1"/>
</dbReference>
<dbReference type="KEGG" id="mpaf:R5R33_14615"/>
<dbReference type="Pfam" id="PF00903">
    <property type="entry name" value="Glyoxalase"/>
    <property type="match status" value="1"/>
</dbReference>
<dbReference type="CDD" id="cd06588">
    <property type="entry name" value="PhnB_like"/>
    <property type="match status" value="1"/>
</dbReference>
<dbReference type="SUPFAM" id="SSF54909">
    <property type="entry name" value="Dimeric alpha+beta barrel"/>
    <property type="match status" value="1"/>
</dbReference>
<dbReference type="InterPro" id="IPR029068">
    <property type="entry name" value="Glyas_Bleomycin-R_OHBP_Dase"/>
</dbReference>
<feature type="domain" description="Glyoxalase/fosfomycin resistance/dioxygenase" evidence="2">
    <location>
        <begin position="150"/>
        <end position="268"/>
    </location>
</feature>
<evidence type="ECO:0000259" key="2">
    <source>
        <dbReference type="Pfam" id="PF00903"/>
    </source>
</evidence>
<evidence type="ECO:0000256" key="1">
    <source>
        <dbReference type="ARBA" id="ARBA00007689"/>
    </source>
</evidence>
<protein>
    <submittedName>
        <fullName evidence="4">YciI family protein</fullName>
    </submittedName>
</protein>
<dbReference type="InterPro" id="IPR028973">
    <property type="entry name" value="PhnB-like"/>
</dbReference>
<organism evidence="4 5">
    <name type="scientific">Microbulbifer pacificus</name>
    <dbReference type="NCBI Taxonomy" id="407164"/>
    <lineage>
        <taxon>Bacteria</taxon>
        <taxon>Pseudomonadati</taxon>
        <taxon>Pseudomonadota</taxon>
        <taxon>Gammaproteobacteria</taxon>
        <taxon>Cellvibrionales</taxon>
        <taxon>Microbulbiferaceae</taxon>
        <taxon>Microbulbifer</taxon>
    </lineage>
</organism>
<feature type="domain" description="YCII-related" evidence="3">
    <location>
        <begin position="1"/>
        <end position="99"/>
    </location>
</feature>
<dbReference type="AlphaFoldDB" id="A0AAU0MWI5"/>
<dbReference type="Pfam" id="PF03795">
    <property type="entry name" value="YCII"/>
    <property type="match status" value="1"/>
</dbReference>
<name>A0AAU0MWI5_9GAMM</name>
<evidence type="ECO:0000313" key="5">
    <source>
        <dbReference type="Proteomes" id="UP001302477"/>
    </source>
</evidence>
<reference evidence="4 5" key="1">
    <citation type="submission" date="2023-10" db="EMBL/GenBank/DDBJ databases">
        <title>Description of Microbulbifer bruguierae sp. nov., isolated from the sediments of mangrove plant Bruguiera sexangula and comparative genomic analyses of the genus Microbulbifer.</title>
        <authorList>
            <person name="Long M."/>
        </authorList>
    </citation>
    <scope>NUCLEOTIDE SEQUENCE [LARGE SCALE GENOMIC DNA]</scope>
    <source>
        <strain evidence="4 5">SPO729</strain>
    </source>
</reference>
<proteinExistence type="inferred from homology"/>
<dbReference type="RefSeq" id="WP_318953435.1">
    <property type="nucleotide sequence ID" value="NZ_CP137555.1"/>
</dbReference>
<evidence type="ECO:0000259" key="3">
    <source>
        <dbReference type="Pfam" id="PF03795"/>
    </source>
</evidence>
<dbReference type="InterPro" id="IPR011008">
    <property type="entry name" value="Dimeric_a/b-barrel"/>
</dbReference>
<accession>A0AAU0MWI5</accession>
<dbReference type="Gene3D" id="3.30.70.1060">
    <property type="entry name" value="Dimeric alpha+beta barrel"/>
    <property type="match status" value="1"/>
</dbReference>
<dbReference type="EMBL" id="CP137555">
    <property type="protein sequence ID" value="WOX04960.1"/>
    <property type="molecule type" value="Genomic_DNA"/>
</dbReference>
<gene>
    <name evidence="4" type="ORF">R5R33_14615</name>
</gene>
<dbReference type="SUPFAM" id="SSF54593">
    <property type="entry name" value="Glyoxalase/Bleomycin resistance protein/Dihydroxybiphenyl dioxygenase"/>
    <property type="match status" value="1"/>
</dbReference>
<dbReference type="InterPro" id="IPR004360">
    <property type="entry name" value="Glyas_Fos-R_dOase_dom"/>
</dbReference>
<keyword evidence="5" id="KW-1185">Reference proteome</keyword>
<evidence type="ECO:0000313" key="4">
    <source>
        <dbReference type="EMBL" id="WOX04960.1"/>
    </source>
</evidence>
<dbReference type="PANTHER" id="PTHR33990">
    <property type="entry name" value="PROTEIN YJDN-RELATED"/>
    <property type="match status" value="1"/>
</dbReference>
<dbReference type="Proteomes" id="UP001302477">
    <property type="component" value="Chromosome"/>
</dbReference>